<proteinExistence type="predicted"/>
<name>A0A811PY01_9POAL</name>
<comment type="caution">
    <text evidence="2">The sequence shown here is derived from an EMBL/GenBank/DDBJ whole genome shotgun (WGS) entry which is preliminary data.</text>
</comment>
<dbReference type="OrthoDB" id="10532984at2759"/>
<evidence type="ECO:0000313" key="2">
    <source>
        <dbReference type="EMBL" id="CAD6248284.1"/>
    </source>
</evidence>
<evidence type="ECO:0000313" key="3">
    <source>
        <dbReference type="Proteomes" id="UP000604825"/>
    </source>
</evidence>
<dbReference type="Proteomes" id="UP000604825">
    <property type="component" value="Unassembled WGS sequence"/>
</dbReference>
<feature type="region of interest" description="Disordered" evidence="1">
    <location>
        <begin position="1"/>
        <end position="20"/>
    </location>
</feature>
<dbReference type="EMBL" id="CAJGYO010000007">
    <property type="protein sequence ID" value="CAD6248284.1"/>
    <property type="molecule type" value="Genomic_DNA"/>
</dbReference>
<protein>
    <submittedName>
        <fullName evidence="2">Uncharacterized protein</fullName>
    </submittedName>
</protein>
<reference evidence="2" key="1">
    <citation type="submission" date="2020-10" db="EMBL/GenBank/DDBJ databases">
        <authorList>
            <person name="Han B."/>
            <person name="Lu T."/>
            <person name="Zhao Q."/>
            <person name="Huang X."/>
            <person name="Zhao Y."/>
        </authorList>
    </citation>
    <scope>NUCLEOTIDE SEQUENCE</scope>
</reference>
<accession>A0A811PY01</accession>
<gene>
    <name evidence="2" type="ORF">NCGR_LOCUS32434</name>
</gene>
<organism evidence="2 3">
    <name type="scientific">Miscanthus lutarioriparius</name>
    <dbReference type="NCBI Taxonomy" id="422564"/>
    <lineage>
        <taxon>Eukaryota</taxon>
        <taxon>Viridiplantae</taxon>
        <taxon>Streptophyta</taxon>
        <taxon>Embryophyta</taxon>
        <taxon>Tracheophyta</taxon>
        <taxon>Spermatophyta</taxon>
        <taxon>Magnoliopsida</taxon>
        <taxon>Liliopsida</taxon>
        <taxon>Poales</taxon>
        <taxon>Poaceae</taxon>
        <taxon>PACMAD clade</taxon>
        <taxon>Panicoideae</taxon>
        <taxon>Andropogonodae</taxon>
        <taxon>Andropogoneae</taxon>
        <taxon>Saccharinae</taxon>
        <taxon>Miscanthus</taxon>
    </lineage>
</organism>
<keyword evidence="3" id="KW-1185">Reference proteome</keyword>
<evidence type="ECO:0000256" key="1">
    <source>
        <dbReference type="SAM" id="MobiDB-lite"/>
    </source>
</evidence>
<dbReference type="AlphaFoldDB" id="A0A811PY01"/>
<sequence>MAAETETETETSPLVGVVPAPDAKAPRAAASLDVEARIRAMRAAAAEEREKMLLPRPRPATGPFSRLARLWRRFFVRFDPDSIPVCHPLDDEQLEMLERHKTPGYFKRLAMDRQLVTECLQHYNSMHSMNQLLKPTVSWVSLFGGLHVGLAYLIPFARHATVALMFHVLACRRCLRVDITMWGKSVKCAIVAPMCCIHTQENLRLAIMILTTPTEC</sequence>